<dbReference type="Gramene" id="Ma11_t17810.1">
    <property type="protein sequence ID" value="Ma11_p17810.1"/>
    <property type="gene ID" value="Ma11_g17810"/>
</dbReference>
<dbReference type="AlphaFoldDB" id="A0A804L911"/>
<proteinExistence type="predicted"/>
<dbReference type="EMBL" id="HG996475">
    <property type="protein sequence ID" value="CAG1864900.1"/>
    <property type="molecule type" value="Genomic_DNA"/>
</dbReference>
<reference evidence="2" key="2">
    <citation type="submission" date="2021-05" db="UniProtKB">
        <authorList>
            <consortium name="EnsemblPlants"/>
        </authorList>
    </citation>
    <scope>IDENTIFICATION</scope>
    <source>
        <strain evidence="2">subsp. malaccensis</strain>
    </source>
</reference>
<evidence type="ECO:0000313" key="3">
    <source>
        <dbReference type="Proteomes" id="UP000012960"/>
    </source>
</evidence>
<sequence length="58" mass="6694">MPKRMEKSHSDGAYVFTCGSKYTLPISDTFTCHRNTCVEFCRLHVLCGIDLYLLYLSQ</sequence>
<accession>A0A804L911</accession>
<evidence type="ECO:0000313" key="2">
    <source>
        <dbReference type="EnsemblPlants" id="Ma11_p17810.1"/>
    </source>
</evidence>
<protein>
    <submittedName>
        <fullName evidence="1">(wild Malaysian banana) hypothetical protein</fullName>
    </submittedName>
</protein>
<keyword evidence="3" id="KW-1185">Reference proteome</keyword>
<gene>
    <name evidence="1" type="ORF">GSMUA_07280.1</name>
</gene>
<reference evidence="1" key="1">
    <citation type="submission" date="2021-03" db="EMBL/GenBank/DDBJ databases">
        <authorList>
            <consortium name="Genoscope - CEA"/>
            <person name="William W."/>
        </authorList>
    </citation>
    <scope>NUCLEOTIDE SEQUENCE</scope>
    <source>
        <strain evidence="1">Doubled-haploid Pahang</strain>
    </source>
</reference>
<dbReference type="Proteomes" id="UP000012960">
    <property type="component" value="Unplaced"/>
</dbReference>
<dbReference type="InParanoid" id="A0A804L911"/>
<organism evidence="2 3">
    <name type="scientific">Musa acuminata subsp. malaccensis</name>
    <name type="common">Wild banana</name>
    <name type="synonym">Musa malaccensis</name>
    <dbReference type="NCBI Taxonomy" id="214687"/>
    <lineage>
        <taxon>Eukaryota</taxon>
        <taxon>Viridiplantae</taxon>
        <taxon>Streptophyta</taxon>
        <taxon>Embryophyta</taxon>
        <taxon>Tracheophyta</taxon>
        <taxon>Spermatophyta</taxon>
        <taxon>Magnoliopsida</taxon>
        <taxon>Liliopsida</taxon>
        <taxon>Zingiberales</taxon>
        <taxon>Musaceae</taxon>
        <taxon>Musa</taxon>
    </lineage>
</organism>
<dbReference type="EnsemblPlants" id="Ma11_t17810.1">
    <property type="protein sequence ID" value="Ma11_p17810.1"/>
    <property type="gene ID" value="Ma11_g17810"/>
</dbReference>
<evidence type="ECO:0000313" key="1">
    <source>
        <dbReference type="EMBL" id="CAG1864900.1"/>
    </source>
</evidence>
<name>A0A804L911_MUSAM</name>